<proteinExistence type="predicted"/>
<name>A0AAD8M6P9_9APIA</name>
<evidence type="ECO:0000259" key="3">
    <source>
        <dbReference type="Pfam" id="PF00382"/>
    </source>
</evidence>
<organism evidence="4 5">
    <name type="scientific">Heracleum sosnowskyi</name>
    <dbReference type="NCBI Taxonomy" id="360622"/>
    <lineage>
        <taxon>Eukaryota</taxon>
        <taxon>Viridiplantae</taxon>
        <taxon>Streptophyta</taxon>
        <taxon>Embryophyta</taxon>
        <taxon>Tracheophyta</taxon>
        <taxon>Spermatophyta</taxon>
        <taxon>Magnoliopsida</taxon>
        <taxon>eudicotyledons</taxon>
        <taxon>Gunneridae</taxon>
        <taxon>Pentapetalae</taxon>
        <taxon>asterids</taxon>
        <taxon>campanulids</taxon>
        <taxon>Apiales</taxon>
        <taxon>Apiaceae</taxon>
        <taxon>Apioideae</taxon>
        <taxon>apioid superclade</taxon>
        <taxon>Tordylieae</taxon>
        <taxon>Tordyliinae</taxon>
        <taxon>Heracleum</taxon>
    </lineage>
</organism>
<evidence type="ECO:0000256" key="1">
    <source>
        <dbReference type="ARBA" id="ARBA00023015"/>
    </source>
</evidence>
<sequence length="142" mass="16249">MDANSAYLCFRLGLVATIKDRANEIYKKVEDQKSSRGRNQDAILAACLYITCRQEDKPRTVISDMRVLMTEDSNNAVSGSFLLDDDSRYIYLAMYRNLDEVSLSTAERNLRPAGDFVSVEIWRKQRYFPAIIFNTSLPGQFS</sequence>
<dbReference type="AlphaFoldDB" id="A0AAD8M6P9"/>
<dbReference type="InterPro" id="IPR013150">
    <property type="entry name" value="TFIIB_cyclin"/>
</dbReference>
<comment type="caution">
    <text evidence="4">The sequence shown here is derived from an EMBL/GenBank/DDBJ whole genome shotgun (WGS) entry which is preliminary data.</text>
</comment>
<feature type="domain" description="Transcription factor TFIIB cyclin-like" evidence="3">
    <location>
        <begin position="8"/>
        <end position="62"/>
    </location>
</feature>
<dbReference type="Proteomes" id="UP001237642">
    <property type="component" value="Unassembled WGS sequence"/>
</dbReference>
<keyword evidence="2" id="KW-0804">Transcription</keyword>
<reference evidence="4" key="1">
    <citation type="submission" date="2023-02" db="EMBL/GenBank/DDBJ databases">
        <title>Genome of toxic invasive species Heracleum sosnowskyi carries increased number of genes despite the absence of recent whole-genome duplications.</title>
        <authorList>
            <person name="Schelkunov M."/>
            <person name="Shtratnikova V."/>
            <person name="Makarenko M."/>
            <person name="Klepikova A."/>
            <person name="Omelchenko D."/>
            <person name="Novikova G."/>
            <person name="Obukhova E."/>
            <person name="Bogdanov V."/>
            <person name="Penin A."/>
            <person name="Logacheva M."/>
        </authorList>
    </citation>
    <scope>NUCLEOTIDE SEQUENCE</scope>
    <source>
        <strain evidence="4">Hsosn_3</strain>
        <tissue evidence="4">Leaf</tissue>
    </source>
</reference>
<dbReference type="EMBL" id="JAUIZM010000010">
    <property type="protein sequence ID" value="KAK1361684.1"/>
    <property type="molecule type" value="Genomic_DNA"/>
</dbReference>
<keyword evidence="5" id="KW-1185">Reference proteome</keyword>
<protein>
    <recommendedName>
        <fullName evidence="3">Transcription factor TFIIB cyclin-like domain-containing protein</fullName>
    </recommendedName>
</protein>
<evidence type="ECO:0000313" key="5">
    <source>
        <dbReference type="Proteomes" id="UP001237642"/>
    </source>
</evidence>
<gene>
    <name evidence="4" type="ORF">POM88_046158</name>
</gene>
<dbReference type="PANTHER" id="PTHR11618">
    <property type="entry name" value="TRANSCRIPTION INITIATION FACTOR IIB-RELATED"/>
    <property type="match status" value="1"/>
</dbReference>
<dbReference type="InterPro" id="IPR036915">
    <property type="entry name" value="Cyclin-like_sf"/>
</dbReference>
<dbReference type="GO" id="GO:0097550">
    <property type="term" value="C:transcription preinitiation complex"/>
    <property type="evidence" value="ECO:0007669"/>
    <property type="project" value="TreeGrafter"/>
</dbReference>
<dbReference type="GO" id="GO:0070897">
    <property type="term" value="P:transcription preinitiation complex assembly"/>
    <property type="evidence" value="ECO:0007669"/>
    <property type="project" value="InterPro"/>
</dbReference>
<dbReference type="PANTHER" id="PTHR11618:SF78">
    <property type="entry name" value="TRANSCRIPTION INITIATION FACTOR IIB-2"/>
    <property type="match status" value="1"/>
</dbReference>
<dbReference type="SUPFAM" id="SSF47954">
    <property type="entry name" value="Cyclin-like"/>
    <property type="match status" value="1"/>
</dbReference>
<dbReference type="Gene3D" id="1.10.472.10">
    <property type="entry name" value="Cyclin-like"/>
    <property type="match status" value="1"/>
</dbReference>
<keyword evidence="1" id="KW-0805">Transcription regulation</keyword>
<evidence type="ECO:0000256" key="2">
    <source>
        <dbReference type="ARBA" id="ARBA00023163"/>
    </source>
</evidence>
<dbReference type="Pfam" id="PF00382">
    <property type="entry name" value="TFIIB"/>
    <property type="match status" value="1"/>
</dbReference>
<accession>A0AAD8M6P9</accession>
<evidence type="ECO:0000313" key="4">
    <source>
        <dbReference type="EMBL" id="KAK1361684.1"/>
    </source>
</evidence>
<reference evidence="4" key="2">
    <citation type="submission" date="2023-05" db="EMBL/GenBank/DDBJ databases">
        <authorList>
            <person name="Schelkunov M.I."/>
        </authorList>
    </citation>
    <scope>NUCLEOTIDE SEQUENCE</scope>
    <source>
        <strain evidence="4">Hsosn_3</strain>
        <tissue evidence="4">Leaf</tissue>
    </source>
</reference>
<dbReference type="InterPro" id="IPR000812">
    <property type="entry name" value="TFIIB"/>
</dbReference>
<dbReference type="GO" id="GO:0005634">
    <property type="term" value="C:nucleus"/>
    <property type="evidence" value="ECO:0007669"/>
    <property type="project" value="TreeGrafter"/>
</dbReference>
<dbReference type="GO" id="GO:0017025">
    <property type="term" value="F:TBP-class protein binding"/>
    <property type="evidence" value="ECO:0007669"/>
    <property type="project" value="InterPro"/>
</dbReference>